<keyword evidence="2" id="KW-1185">Reference proteome</keyword>
<name>A0AAE0KRA7_9CHLO</name>
<gene>
    <name evidence="1" type="ORF">CYMTET_33102</name>
</gene>
<proteinExistence type="predicted"/>
<organism evidence="1 2">
    <name type="scientific">Cymbomonas tetramitiformis</name>
    <dbReference type="NCBI Taxonomy" id="36881"/>
    <lineage>
        <taxon>Eukaryota</taxon>
        <taxon>Viridiplantae</taxon>
        <taxon>Chlorophyta</taxon>
        <taxon>Pyramimonadophyceae</taxon>
        <taxon>Pyramimonadales</taxon>
        <taxon>Pyramimonadaceae</taxon>
        <taxon>Cymbomonas</taxon>
    </lineage>
</organism>
<dbReference type="AlphaFoldDB" id="A0AAE0KRA7"/>
<evidence type="ECO:0000313" key="2">
    <source>
        <dbReference type="Proteomes" id="UP001190700"/>
    </source>
</evidence>
<dbReference type="Proteomes" id="UP001190700">
    <property type="component" value="Unassembled WGS sequence"/>
</dbReference>
<dbReference type="Pfam" id="PF00514">
    <property type="entry name" value="Arm"/>
    <property type="match status" value="1"/>
</dbReference>
<accession>A0AAE0KRA7</accession>
<sequence>DGKASAARHAASALMALTFENTENRNALARANGLAVLVEVIRGGARHQAAERAAWALANCARDSPAHQEAIVEAGALRAFQPLLSAAAGGAPDNPEVAAVNACKKVQCRPPSTSGA</sequence>
<protein>
    <submittedName>
        <fullName evidence="1">Uncharacterized protein</fullName>
    </submittedName>
</protein>
<dbReference type="InterPro" id="IPR000225">
    <property type="entry name" value="Armadillo"/>
</dbReference>
<evidence type="ECO:0000313" key="1">
    <source>
        <dbReference type="EMBL" id="KAK3257823.1"/>
    </source>
</evidence>
<dbReference type="Gene3D" id="1.25.10.10">
    <property type="entry name" value="Leucine-rich Repeat Variant"/>
    <property type="match status" value="1"/>
</dbReference>
<dbReference type="InterPro" id="IPR011989">
    <property type="entry name" value="ARM-like"/>
</dbReference>
<comment type="caution">
    <text evidence="1">The sequence shown here is derived from an EMBL/GenBank/DDBJ whole genome shotgun (WGS) entry which is preliminary data.</text>
</comment>
<reference evidence="1 2" key="1">
    <citation type="journal article" date="2015" name="Genome Biol. Evol.">
        <title>Comparative Genomics of a Bacterivorous Green Alga Reveals Evolutionary Causalities and Consequences of Phago-Mixotrophic Mode of Nutrition.</title>
        <authorList>
            <person name="Burns J.A."/>
            <person name="Paasch A."/>
            <person name="Narechania A."/>
            <person name="Kim E."/>
        </authorList>
    </citation>
    <scope>NUCLEOTIDE SEQUENCE [LARGE SCALE GENOMIC DNA]</scope>
    <source>
        <strain evidence="1 2">PLY_AMNH</strain>
    </source>
</reference>
<dbReference type="SUPFAM" id="SSF48371">
    <property type="entry name" value="ARM repeat"/>
    <property type="match status" value="1"/>
</dbReference>
<dbReference type="InterPro" id="IPR016024">
    <property type="entry name" value="ARM-type_fold"/>
</dbReference>
<dbReference type="EMBL" id="LGRX02020077">
    <property type="protein sequence ID" value="KAK3257823.1"/>
    <property type="molecule type" value="Genomic_DNA"/>
</dbReference>
<feature type="non-terminal residue" evidence="1">
    <location>
        <position position="1"/>
    </location>
</feature>